<dbReference type="EC" id="1.8.4.11" evidence="1"/>
<dbReference type="Gene3D" id="3.30.1060.10">
    <property type="entry name" value="Peptide methionine sulphoxide reductase MsrA"/>
    <property type="match status" value="1"/>
</dbReference>
<evidence type="ECO:0000256" key="1">
    <source>
        <dbReference type="ARBA" id="ARBA00012502"/>
    </source>
</evidence>
<proteinExistence type="predicted"/>
<dbReference type="SUPFAM" id="SSF55068">
    <property type="entry name" value="Peptide methionine sulfoxide reductase"/>
    <property type="match status" value="1"/>
</dbReference>
<organism evidence="6 7">
    <name type="scientific">Oceanimonas baumannii</name>
    <dbReference type="NCBI Taxonomy" id="129578"/>
    <lineage>
        <taxon>Bacteria</taxon>
        <taxon>Pseudomonadati</taxon>
        <taxon>Pseudomonadota</taxon>
        <taxon>Gammaproteobacteria</taxon>
        <taxon>Aeromonadales</taxon>
        <taxon>Aeromonadaceae</taxon>
        <taxon>Oceanimonas</taxon>
    </lineage>
</organism>
<dbReference type="Proteomes" id="UP000295058">
    <property type="component" value="Unassembled WGS sequence"/>
</dbReference>
<evidence type="ECO:0000313" key="6">
    <source>
        <dbReference type="EMBL" id="TDW62541.1"/>
    </source>
</evidence>
<dbReference type="InterPro" id="IPR036509">
    <property type="entry name" value="Met_Sox_Rdtase_MsrA_sf"/>
</dbReference>
<evidence type="ECO:0000259" key="5">
    <source>
        <dbReference type="Pfam" id="PF01625"/>
    </source>
</evidence>
<dbReference type="RefSeq" id="WP_243832760.1">
    <property type="nucleotide sequence ID" value="NZ_NQJF01000004.1"/>
</dbReference>
<gene>
    <name evidence="6" type="ORF">LY04_00614</name>
</gene>
<dbReference type="PANTHER" id="PTHR43774:SF1">
    <property type="entry name" value="PEPTIDE METHIONINE SULFOXIDE REDUCTASE MSRA 2"/>
    <property type="match status" value="1"/>
</dbReference>
<comment type="catalytic activity">
    <reaction evidence="3">
        <text>L-methionyl-[protein] + [thioredoxin]-disulfide + H2O = L-methionyl-(S)-S-oxide-[protein] + [thioredoxin]-dithiol</text>
        <dbReference type="Rhea" id="RHEA:14217"/>
        <dbReference type="Rhea" id="RHEA-COMP:10698"/>
        <dbReference type="Rhea" id="RHEA-COMP:10700"/>
        <dbReference type="Rhea" id="RHEA-COMP:12313"/>
        <dbReference type="Rhea" id="RHEA-COMP:12315"/>
        <dbReference type="ChEBI" id="CHEBI:15377"/>
        <dbReference type="ChEBI" id="CHEBI:16044"/>
        <dbReference type="ChEBI" id="CHEBI:29950"/>
        <dbReference type="ChEBI" id="CHEBI:44120"/>
        <dbReference type="ChEBI" id="CHEBI:50058"/>
        <dbReference type="EC" id="1.8.4.11"/>
    </reaction>
</comment>
<reference evidence="6 7" key="1">
    <citation type="submission" date="2019-03" db="EMBL/GenBank/DDBJ databases">
        <title>Genomic Encyclopedia of Archaeal and Bacterial Type Strains, Phase II (KMG-II): from individual species to whole genera.</title>
        <authorList>
            <person name="Goeker M."/>
        </authorList>
    </citation>
    <scope>NUCLEOTIDE SEQUENCE [LARGE SCALE GENOMIC DNA]</scope>
    <source>
        <strain evidence="6 7">DSM 15594</strain>
    </source>
</reference>
<evidence type="ECO:0000313" key="7">
    <source>
        <dbReference type="Proteomes" id="UP000295058"/>
    </source>
</evidence>
<protein>
    <recommendedName>
        <fullName evidence="1">peptide-methionine (S)-S-oxide reductase</fullName>
        <ecNumber evidence="1">1.8.4.11</ecNumber>
    </recommendedName>
</protein>
<evidence type="ECO:0000256" key="4">
    <source>
        <dbReference type="ARBA" id="ARBA00048782"/>
    </source>
</evidence>
<name>A0ABY2F3Q6_9GAMM</name>
<comment type="catalytic activity">
    <reaction evidence="4">
        <text>[thioredoxin]-disulfide + L-methionine + H2O = L-methionine (S)-S-oxide + [thioredoxin]-dithiol</text>
        <dbReference type="Rhea" id="RHEA:19993"/>
        <dbReference type="Rhea" id="RHEA-COMP:10698"/>
        <dbReference type="Rhea" id="RHEA-COMP:10700"/>
        <dbReference type="ChEBI" id="CHEBI:15377"/>
        <dbReference type="ChEBI" id="CHEBI:29950"/>
        <dbReference type="ChEBI" id="CHEBI:50058"/>
        <dbReference type="ChEBI" id="CHEBI:57844"/>
        <dbReference type="ChEBI" id="CHEBI:58772"/>
        <dbReference type="EC" id="1.8.4.11"/>
    </reaction>
</comment>
<dbReference type="EMBL" id="SODO01000001">
    <property type="protein sequence ID" value="TDW62541.1"/>
    <property type="molecule type" value="Genomic_DNA"/>
</dbReference>
<dbReference type="InterPro" id="IPR002569">
    <property type="entry name" value="Met_Sox_Rdtase_MsrA_dom"/>
</dbReference>
<feature type="domain" description="Peptide methionine sulphoxide reductase MsrA" evidence="5">
    <location>
        <begin position="22"/>
        <end position="156"/>
    </location>
</feature>
<dbReference type="PANTHER" id="PTHR43774">
    <property type="entry name" value="PEPTIDE METHIONINE SULFOXIDE REDUCTASE"/>
    <property type="match status" value="1"/>
</dbReference>
<keyword evidence="7" id="KW-1185">Reference proteome</keyword>
<evidence type="ECO:0000256" key="2">
    <source>
        <dbReference type="ARBA" id="ARBA00023002"/>
    </source>
</evidence>
<dbReference type="Pfam" id="PF01625">
    <property type="entry name" value="PMSR"/>
    <property type="match status" value="1"/>
</dbReference>
<sequence>MSRFVMLMVISILPVFYTQAGTAVFGGGSFWVMESLFAGRPGIERVEPGWMQGETRQPRRQVVRVHYDHKVLTYGDLLTLYWQAVDTKDSTGQFCDRGQEYSPALFVQGSLQLKWARQSRSRLWLEQSQSLAVRILPVSRFVPAEARHRQFYQQHPLLFFAYRKVCGYPDGAGLSMQPLLAGR</sequence>
<accession>A0ABY2F3Q6</accession>
<evidence type="ECO:0000256" key="3">
    <source>
        <dbReference type="ARBA" id="ARBA00047806"/>
    </source>
</evidence>
<comment type="caution">
    <text evidence="6">The sequence shown here is derived from an EMBL/GenBank/DDBJ whole genome shotgun (WGS) entry which is preliminary data.</text>
</comment>
<keyword evidence="2" id="KW-0560">Oxidoreductase</keyword>